<proteinExistence type="predicted"/>
<dbReference type="Proteomes" id="UP000838763">
    <property type="component" value="Unassembled WGS sequence"/>
</dbReference>
<evidence type="ECO:0000256" key="1">
    <source>
        <dbReference type="SAM" id="MobiDB-lite"/>
    </source>
</evidence>
<keyword evidence="3" id="KW-1185">Reference proteome</keyword>
<evidence type="ECO:0000313" key="2">
    <source>
        <dbReference type="EMBL" id="CAI4218427.1"/>
    </source>
</evidence>
<reference evidence="2" key="1">
    <citation type="submission" date="2022-11" db="EMBL/GenBank/DDBJ databases">
        <authorList>
            <person name="Scott C."/>
            <person name="Bruce N."/>
        </authorList>
    </citation>
    <scope>NUCLEOTIDE SEQUENCE</scope>
</reference>
<comment type="caution">
    <text evidence="2">The sequence shown here is derived from an EMBL/GenBank/DDBJ whole genome shotgun (WGS) entry which is preliminary data.</text>
</comment>
<organism evidence="2 3">
    <name type="scientific">Parascedosporium putredinis</name>
    <dbReference type="NCBI Taxonomy" id="1442378"/>
    <lineage>
        <taxon>Eukaryota</taxon>
        <taxon>Fungi</taxon>
        <taxon>Dikarya</taxon>
        <taxon>Ascomycota</taxon>
        <taxon>Pezizomycotina</taxon>
        <taxon>Sordariomycetes</taxon>
        <taxon>Hypocreomycetidae</taxon>
        <taxon>Microascales</taxon>
        <taxon>Microascaceae</taxon>
        <taxon>Parascedosporium</taxon>
    </lineage>
</organism>
<evidence type="ECO:0000313" key="3">
    <source>
        <dbReference type="Proteomes" id="UP000838763"/>
    </source>
</evidence>
<dbReference type="AlphaFoldDB" id="A0A9P1MEK9"/>
<feature type="region of interest" description="Disordered" evidence="1">
    <location>
        <begin position="129"/>
        <end position="173"/>
    </location>
</feature>
<gene>
    <name evidence="2" type="ORF">PPNO1_LOCUS8013</name>
</gene>
<accession>A0A9P1MEK9</accession>
<dbReference type="InterPro" id="IPR022190">
    <property type="entry name" value="DUF3716"/>
</dbReference>
<dbReference type="EMBL" id="CALLCH030000018">
    <property type="protein sequence ID" value="CAI4218427.1"/>
    <property type="molecule type" value="Genomic_DNA"/>
</dbReference>
<sequence length="241" mass="26150">MTPSTANHVSLPEPTSLTNIPSAKAMVFTTTHTGGVLRTQEIWSVMDSGAVKLTAASAPRPHPEALLFDVPLRKDSVTLYWDRSHRIESAIINATGHAQQVACVKCARDNGPFRQCVHELFVSYWPGRHRTSTPSPHGPAPATQAAVAPGHPAERPQSVRGLASDDTVDRTSSSISTVRALNVSREDVAGFTRDVLGVAQPSNSVTNAQIVEFLHMVIRYLEEHEHPASSVEEHVNRDESS</sequence>
<name>A0A9P1MEK9_9PEZI</name>
<dbReference type="OrthoDB" id="4851123at2759"/>
<dbReference type="Pfam" id="PF12511">
    <property type="entry name" value="DUF3716"/>
    <property type="match status" value="1"/>
</dbReference>
<protein>
    <submittedName>
        <fullName evidence="2">Uncharacterized protein</fullName>
    </submittedName>
</protein>